<dbReference type="InterPro" id="IPR011009">
    <property type="entry name" value="Kinase-like_dom_sf"/>
</dbReference>
<keyword evidence="2" id="KW-0808">Transferase</keyword>
<dbReference type="PROSITE" id="PS50011">
    <property type="entry name" value="PROTEIN_KINASE_DOM"/>
    <property type="match status" value="1"/>
</dbReference>
<keyword evidence="4" id="KW-0418">Kinase</keyword>
<dbReference type="SUPFAM" id="SSF56112">
    <property type="entry name" value="Protein kinase-like (PK-like)"/>
    <property type="match status" value="1"/>
</dbReference>
<feature type="domain" description="Protein kinase" evidence="6">
    <location>
        <begin position="1"/>
        <end position="268"/>
    </location>
</feature>
<evidence type="ECO:0000256" key="5">
    <source>
        <dbReference type="ARBA" id="ARBA00022840"/>
    </source>
</evidence>
<dbReference type="PROSITE" id="PS00108">
    <property type="entry name" value="PROTEIN_KINASE_ST"/>
    <property type="match status" value="1"/>
</dbReference>
<dbReference type="InterPro" id="IPR008271">
    <property type="entry name" value="Ser/Thr_kinase_AS"/>
</dbReference>
<keyword evidence="5" id="KW-0067">ATP-binding</keyword>
<evidence type="ECO:0000256" key="3">
    <source>
        <dbReference type="ARBA" id="ARBA00022741"/>
    </source>
</evidence>
<dbReference type="InterPro" id="IPR000719">
    <property type="entry name" value="Prot_kinase_dom"/>
</dbReference>
<dbReference type="PANTHER" id="PTHR24345:SF0">
    <property type="entry name" value="CELL CYCLE SERINE_THREONINE-PROTEIN KINASE CDC5_MSD2"/>
    <property type="match status" value="1"/>
</dbReference>
<dbReference type="SMART" id="SM00220">
    <property type="entry name" value="S_TKc"/>
    <property type="match status" value="1"/>
</dbReference>
<protein>
    <recommendedName>
        <fullName evidence="6">Protein kinase domain-containing protein</fullName>
    </recommendedName>
</protein>
<dbReference type="PRINTS" id="PR00109">
    <property type="entry name" value="TYRKINASE"/>
</dbReference>
<evidence type="ECO:0000256" key="4">
    <source>
        <dbReference type="ARBA" id="ARBA00022777"/>
    </source>
</evidence>
<dbReference type="PANTHER" id="PTHR24345">
    <property type="entry name" value="SERINE/THREONINE-PROTEIN KINASE PLK"/>
    <property type="match status" value="1"/>
</dbReference>
<accession>A0A2T4DP24</accession>
<keyword evidence="1" id="KW-0723">Serine/threonine-protein kinase</keyword>
<dbReference type="GO" id="GO:0004674">
    <property type="term" value="F:protein serine/threonine kinase activity"/>
    <property type="evidence" value="ECO:0007669"/>
    <property type="project" value="UniProtKB-KW"/>
</dbReference>
<dbReference type="AlphaFoldDB" id="A0A2T4DP24"/>
<organism evidence="7 8">
    <name type="scientific">Marivirga lumbricoides</name>
    <dbReference type="NCBI Taxonomy" id="1046115"/>
    <lineage>
        <taxon>Bacteria</taxon>
        <taxon>Pseudomonadati</taxon>
        <taxon>Bacteroidota</taxon>
        <taxon>Cytophagia</taxon>
        <taxon>Cytophagales</taxon>
        <taxon>Marivirgaceae</taxon>
        <taxon>Marivirga</taxon>
    </lineage>
</organism>
<sequence>MNVTLKSFLEGYELKNVSELEDVNMRFIRIRKNKTDFLVKLTRVDHSIREKYLQNFEKLKGLSHRNLLYHKDIASLDPSHFEFNVAEIVEYLNFGTLIEYLKSNISFSRVIDVFKQSFIGLNFLHERGILHRDIKLTNFFVHLVEDEPIVKVGDIEFWEGANTLSSRTTPEYMAPEVVLYSDYTVKSEIWAIGVMFYELFLGKYPFGSRLEGVEIDCILENAREKAVDDIEKIPPPFNDIVELCLQKDVEKRPGSLLELIGILDSVKFRLN</sequence>
<evidence type="ECO:0000313" key="7">
    <source>
        <dbReference type="EMBL" id="PTB95552.1"/>
    </source>
</evidence>
<evidence type="ECO:0000256" key="2">
    <source>
        <dbReference type="ARBA" id="ARBA00022679"/>
    </source>
</evidence>
<proteinExistence type="predicted"/>
<comment type="caution">
    <text evidence="7">The sequence shown here is derived from an EMBL/GenBank/DDBJ whole genome shotgun (WGS) entry which is preliminary data.</text>
</comment>
<evidence type="ECO:0000259" key="6">
    <source>
        <dbReference type="PROSITE" id="PS50011"/>
    </source>
</evidence>
<dbReference type="Pfam" id="PF00069">
    <property type="entry name" value="Pkinase"/>
    <property type="match status" value="1"/>
</dbReference>
<name>A0A2T4DP24_9BACT</name>
<reference evidence="7 8" key="1">
    <citation type="submission" date="2018-03" db="EMBL/GenBank/DDBJ databases">
        <title>Cross-interface Injection: A General Nanoliter Liquid Handling Method Applied to Single Cells Genome Amplification Automated Nanoliter Liquid Handling Applied to Single Cell Multiple Displacement Amplification.</title>
        <authorList>
            <person name="Yun J."/>
            <person name="Xu P."/>
            <person name="Xu J."/>
            <person name="Dai X."/>
            <person name="Wang Y."/>
            <person name="Zheng X."/>
            <person name="Cao C."/>
            <person name="Yi Q."/>
            <person name="Zhu Y."/>
            <person name="Wang L."/>
            <person name="Dong Z."/>
            <person name="Huang Y."/>
            <person name="Huang L."/>
            <person name="Du W."/>
        </authorList>
    </citation>
    <scope>NUCLEOTIDE SEQUENCE [LARGE SCALE GENOMIC DNA]</scope>
    <source>
        <strain evidence="7 8">Z-D1-2</strain>
    </source>
</reference>
<dbReference type="GO" id="GO:0005524">
    <property type="term" value="F:ATP binding"/>
    <property type="evidence" value="ECO:0007669"/>
    <property type="project" value="UniProtKB-KW"/>
</dbReference>
<keyword evidence="3" id="KW-0547">Nucleotide-binding</keyword>
<dbReference type="InterPro" id="IPR001245">
    <property type="entry name" value="Ser-Thr/Tyr_kinase_cat_dom"/>
</dbReference>
<evidence type="ECO:0000313" key="8">
    <source>
        <dbReference type="Proteomes" id="UP000240608"/>
    </source>
</evidence>
<dbReference type="Proteomes" id="UP000240608">
    <property type="component" value="Unassembled WGS sequence"/>
</dbReference>
<dbReference type="EMBL" id="PYVU01000106">
    <property type="protein sequence ID" value="PTB95552.1"/>
    <property type="molecule type" value="Genomic_DNA"/>
</dbReference>
<evidence type="ECO:0000256" key="1">
    <source>
        <dbReference type="ARBA" id="ARBA00022527"/>
    </source>
</evidence>
<gene>
    <name evidence="7" type="ORF">C9994_11190</name>
</gene>
<dbReference type="Gene3D" id="1.10.510.10">
    <property type="entry name" value="Transferase(Phosphotransferase) domain 1"/>
    <property type="match status" value="1"/>
</dbReference>